<dbReference type="SUPFAM" id="SSF55186">
    <property type="entry name" value="ThrRS/AlaRS common domain"/>
    <property type="match status" value="1"/>
</dbReference>
<dbReference type="Pfam" id="PF00485">
    <property type="entry name" value="PRK"/>
    <property type="match status" value="1"/>
</dbReference>
<keyword evidence="2" id="KW-0808">Transferase</keyword>
<dbReference type="GO" id="GO:0005524">
    <property type="term" value="F:ATP binding"/>
    <property type="evidence" value="ECO:0007669"/>
    <property type="project" value="InterPro"/>
</dbReference>
<dbReference type="InterPro" id="IPR018163">
    <property type="entry name" value="Thr/Ala-tRNA-synth_IIc_edit"/>
</dbReference>
<dbReference type="CDD" id="cd02028">
    <property type="entry name" value="UMPK_like"/>
    <property type="match status" value="1"/>
</dbReference>
<dbReference type="OrthoDB" id="9764644at2"/>
<keyword evidence="2" id="KW-0418">Kinase</keyword>
<evidence type="ECO:0000313" key="2">
    <source>
        <dbReference type="EMBL" id="SDN07968.1"/>
    </source>
</evidence>
<dbReference type="InterPro" id="IPR027417">
    <property type="entry name" value="P-loop_NTPase"/>
</dbReference>
<sequence>MSTLVELVNEKQKELKDTIILVKVNGKLKEIYDKEITDEKIEYITTNSSIGIDTYKRSVLMLMLAAFHNIDKDNKFGGVKVEYSVSKGFFCDTNKNLEITEKFINDLKKEMNRLVEADLIINKDTLSTTNAIKLFKERGMLDKVRLFNYRRSSVINTYELDGYIDYFYGYMAHSTGILKYFDIYRFAHGFVLQLPTKEEPTKVPEFLPQIKLANVLDESTKWAHMLDLDTVGALNDHIRDGDISSLMLVQEALQEQKIVEIVNMIKKRPDVKFVMIAGPSSSGKTTFSHRLSIQLMANGYKPHAIGVDDYFVEREETPVDENGEYDFECLEAIDIKLFNDHMTKLLNGEEIERPRFNFKTGKKEYNGEMLKLGKDDILVIEGIHCLNDKLSYTLPVESKFKIYISALTQLNVDEHNRVSTTDGRLVRRMVRDYRTRGANAKRTLSMWESVRRGEEKNIFPFQEEADVMFNSAMPYELCVLKSIAEPLLFSITEDDPEYQEAKRMLKFLEYFLPCNADMVPINSILREFVGGGCFRV</sequence>
<protein>
    <submittedName>
        <fullName evidence="2">Uridine kinase</fullName>
    </submittedName>
</protein>
<feature type="domain" description="Phosphoribulokinase/uridine kinase" evidence="1">
    <location>
        <begin position="274"/>
        <end position="471"/>
    </location>
</feature>
<proteinExistence type="predicted"/>
<evidence type="ECO:0000259" key="1">
    <source>
        <dbReference type="Pfam" id="PF00485"/>
    </source>
</evidence>
<reference evidence="3" key="1">
    <citation type="submission" date="2016-10" db="EMBL/GenBank/DDBJ databases">
        <authorList>
            <person name="Varghese N."/>
            <person name="Submissions S."/>
        </authorList>
    </citation>
    <scope>NUCLEOTIDE SEQUENCE [LARGE SCALE GENOMIC DNA]</scope>
    <source>
        <strain evidence="3">M83</strain>
    </source>
</reference>
<gene>
    <name evidence="2" type="ORF">SAMN05216544_1826</name>
</gene>
<name>A0A1G9YFG8_9FIRM</name>
<dbReference type="EMBL" id="FNHZ01000005">
    <property type="protein sequence ID" value="SDN07968.1"/>
    <property type="molecule type" value="Genomic_DNA"/>
</dbReference>
<dbReference type="Gene3D" id="3.40.50.300">
    <property type="entry name" value="P-loop containing nucleotide triphosphate hydrolases"/>
    <property type="match status" value="1"/>
</dbReference>
<accession>A0A1G9YFG8</accession>
<keyword evidence="3" id="KW-1185">Reference proteome</keyword>
<dbReference type="RefSeq" id="WP_074521869.1">
    <property type="nucleotide sequence ID" value="NZ_FNHZ01000005.1"/>
</dbReference>
<evidence type="ECO:0000313" key="3">
    <source>
        <dbReference type="Proteomes" id="UP000187651"/>
    </source>
</evidence>
<dbReference type="InterPro" id="IPR006083">
    <property type="entry name" value="PRK/URK"/>
</dbReference>
<dbReference type="GO" id="GO:0016301">
    <property type="term" value="F:kinase activity"/>
    <property type="evidence" value="ECO:0007669"/>
    <property type="project" value="UniProtKB-KW"/>
</dbReference>
<dbReference type="PANTHER" id="PTHR10285">
    <property type="entry name" value="URIDINE KINASE"/>
    <property type="match status" value="1"/>
</dbReference>
<dbReference type="SUPFAM" id="SSF52540">
    <property type="entry name" value="P-loop containing nucleoside triphosphate hydrolases"/>
    <property type="match status" value="1"/>
</dbReference>
<dbReference type="Gene3D" id="3.30.980.10">
    <property type="entry name" value="Threonyl-trna Synthetase, Chain A, domain 2"/>
    <property type="match status" value="1"/>
</dbReference>
<organism evidence="2 3">
    <name type="scientific">Lachnospira pectinoschiza</name>
    <dbReference type="NCBI Taxonomy" id="28052"/>
    <lineage>
        <taxon>Bacteria</taxon>
        <taxon>Bacillati</taxon>
        <taxon>Bacillota</taxon>
        <taxon>Clostridia</taxon>
        <taxon>Lachnospirales</taxon>
        <taxon>Lachnospiraceae</taxon>
        <taxon>Lachnospira</taxon>
    </lineage>
</organism>
<dbReference type="Proteomes" id="UP000187651">
    <property type="component" value="Unassembled WGS sequence"/>
</dbReference>
<dbReference type="AlphaFoldDB" id="A0A1G9YFG8"/>